<dbReference type="eggNOG" id="ENOG502S8VB">
    <property type="taxonomic scope" value="Eukaryota"/>
</dbReference>
<feature type="compositionally biased region" description="Polar residues" evidence="5">
    <location>
        <begin position="844"/>
        <end position="864"/>
    </location>
</feature>
<protein>
    <recommendedName>
        <fullName evidence="7">Integral membrane bound transporter domain-containing protein</fullName>
    </recommendedName>
</protein>
<dbReference type="InterPro" id="IPR049453">
    <property type="entry name" value="Memb_transporter_dom"/>
</dbReference>
<feature type="transmembrane region" description="Helical" evidence="6">
    <location>
        <begin position="619"/>
        <end position="641"/>
    </location>
</feature>
<evidence type="ECO:0000256" key="3">
    <source>
        <dbReference type="ARBA" id="ARBA00022989"/>
    </source>
</evidence>
<organism evidence="8 9">
    <name type="scientific">Galdieria sulphuraria</name>
    <name type="common">Red alga</name>
    <dbReference type="NCBI Taxonomy" id="130081"/>
    <lineage>
        <taxon>Eukaryota</taxon>
        <taxon>Rhodophyta</taxon>
        <taxon>Bangiophyceae</taxon>
        <taxon>Galdieriales</taxon>
        <taxon>Galdieriaceae</taxon>
        <taxon>Galdieria</taxon>
    </lineage>
</organism>
<dbReference type="GO" id="GO:0016020">
    <property type="term" value="C:membrane"/>
    <property type="evidence" value="ECO:0007669"/>
    <property type="project" value="UniProtKB-SubCell"/>
</dbReference>
<feature type="compositionally biased region" description="Low complexity" evidence="5">
    <location>
        <begin position="1329"/>
        <end position="1344"/>
    </location>
</feature>
<feature type="transmembrane region" description="Helical" evidence="6">
    <location>
        <begin position="206"/>
        <end position="230"/>
    </location>
</feature>
<feature type="compositionally biased region" description="Basic residues" evidence="5">
    <location>
        <begin position="1289"/>
        <end position="1307"/>
    </location>
</feature>
<name>M2Y6Z9_GALSU</name>
<feature type="compositionally biased region" description="Polar residues" evidence="5">
    <location>
        <begin position="1"/>
        <end position="16"/>
    </location>
</feature>
<evidence type="ECO:0000313" key="9">
    <source>
        <dbReference type="Proteomes" id="UP000030680"/>
    </source>
</evidence>
<accession>M2Y6Z9</accession>
<feature type="transmembrane region" description="Helical" evidence="6">
    <location>
        <begin position="661"/>
        <end position="681"/>
    </location>
</feature>
<feature type="region of interest" description="Disordered" evidence="5">
    <location>
        <begin position="101"/>
        <end position="122"/>
    </location>
</feature>
<dbReference type="OrthoDB" id="10340490at2759"/>
<sequence length="1344" mass="153212">MKYTKSDSFQEGSTHLLSMFQEPSEESEEKDTVDIVQSVQYLDISDDYFGRPQQQPFLKPLNLESSGSLSNYGNVFEHLFVTPSYNQMNRLSPLTSQLELSENQSRANSSCTRSSTRSASEEERYNQVEHKITSWLCQFISNIARRLLALCRNKSFLVSLRGLVGYFLLSIFVFVPSLYNDVYGPLAIEMFLLTVTFGYEELAFGFISLGALQSTAALILAAGFGALGAYASSESYVITFFIASIGTLLFTVLHSDSRMSFISSMGEMYFVFNLLDSHSGNNKKVFTYFYETIIGAILAHVASLLVAGLLFPTSATSEMKLCIGSSLIGAGSSLSKCASLLLTPYVDEVVDPFDRDCLNHLRHSPAFLKHILCEDISLEHRMKMHRAQKLIEYIIYEPDILHPLHQEPKSQWQAVINSVEELLKIVQSTQSILDGERRRFKGAVLESCHELNQVLIKHFGFISAYCKVLGEYLREAGRVSNRISMENFMKVLLEFSEVETYERHFREDLKVAYDNYWQDTELHLLGRTAIELGPIMSMIIFAKSLLDSIVDIEESLIQLELVREQKSLIRMIKNLFGWFHVLLWPAKHWFLILGKIPRTKQEAIALMSSPEFQFCCKKWFGAIVLLVILLLTPARSFALKYNGTWLWMAYVLYIQPSVEGTLLGSVMCLAGVTVGCTIGFLLMNWQATAMNSYLLNLYLGIVTGVSVYFANSSLSITFITFAFTEYVIIFYQYNPFEYVAHWYYALSRFIMIFSGITVAVILNEFILPHSALTEIRELLAGSLKKMSTGQSWMLQKFYSSRVSEMSSVSSYSVEGRISVNSVDDRLPSTKQMTMRRSSSDESLHSQTSENSEATENGINSNRKIKQTNLQEIEGMLLEARLRMQILQNSAGSTLHAVPMVLHVALEQEQKLLNRLIAFETVMRYDPFITGSFRYVLHKHFIEPLEETTKRLVIARKALIDVSVSCILDGRPFRSVQFFQEFGLLSAKRTARVAWYSANFTRRTLKRAVKAFKERKRNRSSRKTAFFLNKKKHLKNLTVLEKESLEFPKDSSLEEDVICGSSDCVITKNAVNSYTENDSNPRHVLTQTTAPVKSTMMNEVFRETPQGNEDATAKLLTTWQRLVAVIQRKLNTGSTKFGSVGSTMLDYIVREMQSGEGSNVPPIVKNLQDAMDALRNAQIEFYKRYYNLEEEYLNIRNSWFARQTTTTSFKANGDTVTYRYTENPYVDIRRTTPDDTILFFASFFSSSYVFDGFKGFAKELIQAILQDIERICQNYKLLIRRKLLKVSNYRKKTNQKRRRTHSVPRRRGTGSNGEVRRPPLDQFSTGETPSSSENSFETFSSLSSN</sequence>
<evidence type="ECO:0000313" key="8">
    <source>
        <dbReference type="EMBL" id="EME31808.1"/>
    </source>
</evidence>
<evidence type="ECO:0000256" key="1">
    <source>
        <dbReference type="ARBA" id="ARBA00004141"/>
    </source>
</evidence>
<dbReference type="RefSeq" id="XP_005708328.1">
    <property type="nucleotide sequence ID" value="XM_005708271.1"/>
</dbReference>
<feature type="transmembrane region" description="Helical" evidence="6">
    <location>
        <begin position="155"/>
        <end position="176"/>
    </location>
</feature>
<evidence type="ECO:0000256" key="4">
    <source>
        <dbReference type="ARBA" id="ARBA00023136"/>
    </source>
</evidence>
<feature type="transmembrane region" description="Helical" evidence="6">
    <location>
        <begin position="236"/>
        <end position="255"/>
    </location>
</feature>
<keyword evidence="4 6" id="KW-0472">Membrane</keyword>
<proteinExistence type="predicted"/>
<feature type="transmembrane region" description="Helical" evidence="6">
    <location>
        <begin position="745"/>
        <end position="767"/>
    </location>
</feature>
<evidence type="ECO:0000256" key="6">
    <source>
        <dbReference type="SAM" id="Phobius"/>
    </source>
</evidence>
<keyword evidence="9" id="KW-1185">Reference proteome</keyword>
<gene>
    <name evidence="8" type="ORF">Gasu_08860</name>
</gene>
<reference evidence="9" key="1">
    <citation type="journal article" date="2013" name="Science">
        <title>Gene transfer from bacteria and archaea facilitated evolution of an extremophilic eukaryote.</title>
        <authorList>
            <person name="Schonknecht G."/>
            <person name="Chen W.H."/>
            <person name="Ternes C.M."/>
            <person name="Barbier G.G."/>
            <person name="Shrestha R.P."/>
            <person name="Stanke M."/>
            <person name="Brautigam A."/>
            <person name="Baker B.J."/>
            <person name="Banfield J.F."/>
            <person name="Garavito R.M."/>
            <person name="Carr K."/>
            <person name="Wilkerson C."/>
            <person name="Rensing S.A."/>
            <person name="Gagneul D."/>
            <person name="Dickenson N.E."/>
            <person name="Oesterhelt C."/>
            <person name="Lercher M.J."/>
            <person name="Weber A.P."/>
        </authorList>
    </citation>
    <scope>NUCLEOTIDE SEQUENCE [LARGE SCALE GENOMIC DNA]</scope>
    <source>
        <strain evidence="9">074W</strain>
    </source>
</reference>
<dbReference type="KEGG" id="gsl:Gasu_08860"/>
<dbReference type="EMBL" id="KB454489">
    <property type="protein sequence ID" value="EME31808.1"/>
    <property type="molecule type" value="Genomic_DNA"/>
</dbReference>
<feature type="transmembrane region" description="Helical" evidence="6">
    <location>
        <begin position="693"/>
        <end position="710"/>
    </location>
</feature>
<dbReference type="Proteomes" id="UP000030680">
    <property type="component" value="Unassembled WGS sequence"/>
</dbReference>
<feature type="region of interest" description="Disordered" evidence="5">
    <location>
        <begin position="1"/>
        <end position="31"/>
    </location>
</feature>
<dbReference type="Gramene" id="EME31808">
    <property type="protein sequence ID" value="EME31808"/>
    <property type="gene ID" value="Gasu_08860"/>
</dbReference>
<comment type="subcellular location">
    <subcellularLocation>
        <location evidence="1">Membrane</location>
        <topology evidence="1">Multi-pass membrane protein</topology>
    </subcellularLocation>
</comment>
<evidence type="ECO:0000256" key="5">
    <source>
        <dbReference type="SAM" id="MobiDB-lite"/>
    </source>
</evidence>
<feature type="transmembrane region" description="Helical" evidence="6">
    <location>
        <begin position="288"/>
        <end position="311"/>
    </location>
</feature>
<feature type="region of interest" description="Disordered" evidence="5">
    <location>
        <begin position="1289"/>
        <end position="1344"/>
    </location>
</feature>
<dbReference type="GeneID" id="17090429"/>
<keyword evidence="2 6" id="KW-0812">Transmembrane</keyword>
<feature type="compositionally biased region" description="Low complexity" evidence="5">
    <location>
        <begin position="105"/>
        <end position="118"/>
    </location>
</feature>
<dbReference type="Pfam" id="PF13515">
    <property type="entry name" value="FUSC_2"/>
    <property type="match status" value="1"/>
</dbReference>
<keyword evidence="3 6" id="KW-1133">Transmembrane helix</keyword>
<feature type="domain" description="Integral membrane bound transporter" evidence="7">
    <location>
        <begin position="639"/>
        <end position="761"/>
    </location>
</feature>
<evidence type="ECO:0000259" key="7">
    <source>
        <dbReference type="Pfam" id="PF13515"/>
    </source>
</evidence>
<evidence type="ECO:0000256" key="2">
    <source>
        <dbReference type="ARBA" id="ARBA00022692"/>
    </source>
</evidence>
<feature type="transmembrane region" description="Helical" evidence="6">
    <location>
        <begin position="575"/>
        <end position="593"/>
    </location>
</feature>
<feature type="region of interest" description="Disordered" evidence="5">
    <location>
        <begin position="828"/>
        <end position="864"/>
    </location>
</feature>